<accession>A0A3N7FM85</accession>
<dbReference type="AlphaFoldDB" id="A0A3N7FM85"/>
<sequence>MNHSRAWRKSEESLPGSEACSCTGNLPDFLVQEKAQWFVKLEVEEDYDFYYCFLRVNQILLEVRE</sequence>
<dbReference type="EMBL" id="CM009299">
    <property type="protein sequence ID" value="RQO96499.1"/>
    <property type="molecule type" value="Genomic_DNA"/>
</dbReference>
<reference evidence="1 2" key="1">
    <citation type="journal article" date="2006" name="Science">
        <title>The genome of black cottonwood, Populus trichocarpa (Torr. &amp; Gray).</title>
        <authorList>
            <person name="Tuskan G.A."/>
            <person name="Difazio S."/>
            <person name="Jansson S."/>
            <person name="Bohlmann J."/>
            <person name="Grigoriev I."/>
            <person name="Hellsten U."/>
            <person name="Putnam N."/>
            <person name="Ralph S."/>
            <person name="Rombauts S."/>
            <person name="Salamov A."/>
            <person name="Schein J."/>
            <person name="Sterck L."/>
            <person name="Aerts A."/>
            <person name="Bhalerao R.R."/>
            <person name="Bhalerao R.P."/>
            <person name="Blaudez D."/>
            <person name="Boerjan W."/>
            <person name="Brun A."/>
            <person name="Brunner A."/>
            <person name="Busov V."/>
            <person name="Campbell M."/>
            <person name="Carlson J."/>
            <person name="Chalot M."/>
            <person name="Chapman J."/>
            <person name="Chen G.L."/>
            <person name="Cooper D."/>
            <person name="Coutinho P.M."/>
            <person name="Couturier J."/>
            <person name="Covert S."/>
            <person name="Cronk Q."/>
            <person name="Cunningham R."/>
            <person name="Davis J."/>
            <person name="Degroeve S."/>
            <person name="Dejardin A."/>
            <person name="Depamphilis C."/>
            <person name="Detter J."/>
            <person name="Dirks B."/>
            <person name="Dubchak I."/>
            <person name="Duplessis S."/>
            <person name="Ehlting J."/>
            <person name="Ellis B."/>
            <person name="Gendler K."/>
            <person name="Goodstein D."/>
            <person name="Gribskov M."/>
            <person name="Grimwood J."/>
            <person name="Groover A."/>
            <person name="Gunter L."/>
            <person name="Hamberger B."/>
            <person name="Heinze B."/>
            <person name="Helariutta Y."/>
            <person name="Henrissat B."/>
            <person name="Holligan D."/>
            <person name="Holt R."/>
            <person name="Huang W."/>
            <person name="Islam-Faridi N."/>
            <person name="Jones S."/>
            <person name="Jones-Rhoades M."/>
            <person name="Jorgensen R."/>
            <person name="Joshi C."/>
            <person name="Kangasjarvi J."/>
            <person name="Karlsson J."/>
            <person name="Kelleher C."/>
            <person name="Kirkpatrick R."/>
            <person name="Kirst M."/>
            <person name="Kohler A."/>
            <person name="Kalluri U."/>
            <person name="Larimer F."/>
            <person name="Leebens-Mack J."/>
            <person name="Leple J.C."/>
            <person name="Locascio P."/>
            <person name="Lou Y."/>
            <person name="Lucas S."/>
            <person name="Martin F."/>
            <person name="Montanini B."/>
            <person name="Napoli C."/>
            <person name="Nelson D.R."/>
            <person name="Nelson C."/>
            <person name="Nieminen K."/>
            <person name="Nilsson O."/>
            <person name="Pereda V."/>
            <person name="Peter G."/>
            <person name="Philippe R."/>
            <person name="Pilate G."/>
            <person name="Poliakov A."/>
            <person name="Razumovskaya J."/>
            <person name="Richardson P."/>
            <person name="Rinaldi C."/>
            <person name="Ritland K."/>
            <person name="Rouze P."/>
            <person name="Ryaboy D."/>
            <person name="Schmutz J."/>
            <person name="Schrader J."/>
            <person name="Segerman B."/>
            <person name="Shin H."/>
            <person name="Siddiqui A."/>
            <person name="Sterky F."/>
            <person name="Terry A."/>
            <person name="Tsai C.J."/>
            <person name="Uberbacher E."/>
            <person name="Unneberg P."/>
            <person name="Vahala J."/>
            <person name="Wall K."/>
            <person name="Wessler S."/>
            <person name="Yang G."/>
            <person name="Yin T."/>
            <person name="Douglas C."/>
            <person name="Marra M."/>
            <person name="Sandberg G."/>
            <person name="Van de Peer Y."/>
            <person name="Rokhsar D."/>
        </authorList>
    </citation>
    <scope>NUCLEOTIDE SEQUENCE [LARGE SCALE GENOMIC DNA]</scope>
    <source>
        <strain evidence="2">cv. Nisqually</strain>
    </source>
</reference>
<proteinExistence type="predicted"/>
<evidence type="ECO:0000313" key="2">
    <source>
        <dbReference type="Proteomes" id="UP000006729"/>
    </source>
</evidence>
<evidence type="ECO:0000313" key="1">
    <source>
        <dbReference type="EMBL" id="RQO96499.1"/>
    </source>
</evidence>
<keyword evidence="2" id="KW-1185">Reference proteome</keyword>
<protein>
    <submittedName>
        <fullName evidence="1">Uncharacterized protein</fullName>
    </submittedName>
</protein>
<name>A0A3N7FM85_POPTR</name>
<dbReference type="Proteomes" id="UP000006729">
    <property type="component" value="Chromosome 10"/>
</dbReference>
<organism evidence="1 2">
    <name type="scientific">Populus trichocarpa</name>
    <name type="common">Western balsam poplar</name>
    <name type="synonym">Populus balsamifera subsp. trichocarpa</name>
    <dbReference type="NCBI Taxonomy" id="3694"/>
    <lineage>
        <taxon>Eukaryota</taxon>
        <taxon>Viridiplantae</taxon>
        <taxon>Streptophyta</taxon>
        <taxon>Embryophyta</taxon>
        <taxon>Tracheophyta</taxon>
        <taxon>Spermatophyta</taxon>
        <taxon>Magnoliopsida</taxon>
        <taxon>eudicotyledons</taxon>
        <taxon>Gunneridae</taxon>
        <taxon>Pentapetalae</taxon>
        <taxon>rosids</taxon>
        <taxon>fabids</taxon>
        <taxon>Malpighiales</taxon>
        <taxon>Salicaceae</taxon>
        <taxon>Saliceae</taxon>
        <taxon>Populus</taxon>
    </lineage>
</organism>
<gene>
    <name evidence="1" type="ORF">POPTR_010G097850</name>
</gene>
<dbReference type="InParanoid" id="A0A3N7FM85"/>